<keyword evidence="3" id="KW-1185">Reference proteome</keyword>
<keyword evidence="1" id="KW-0472">Membrane</keyword>
<evidence type="ECO:0000313" key="2">
    <source>
        <dbReference type="EMBL" id="RQO92444.1"/>
    </source>
</evidence>
<feature type="transmembrane region" description="Helical" evidence="1">
    <location>
        <begin position="91"/>
        <end position="119"/>
    </location>
</feature>
<keyword evidence="1" id="KW-1133">Transmembrane helix</keyword>
<dbReference type="Gramene" id="Potri.007G032650.4.v4.1">
    <property type="protein sequence ID" value="Potri.007G032650.4.v4.1"/>
    <property type="gene ID" value="Potri.007G032650.v4.1"/>
</dbReference>
<evidence type="ECO:0000313" key="3">
    <source>
        <dbReference type="Proteomes" id="UP000006729"/>
    </source>
</evidence>
<reference evidence="2 3" key="1">
    <citation type="journal article" date="2006" name="Science">
        <title>The genome of black cottonwood, Populus trichocarpa (Torr. &amp; Gray).</title>
        <authorList>
            <person name="Tuskan G.A."/>
            <person name="Difazio S."/>
            <person name="Jansson S."/>
            <person name="Bohlmann J."/>
            <person name="Grigoriev I."/>
            <person name="Hellsten U."/>
            <person name="Putnam N."/>
            <person name="Ralph S."/>
            <person name="Rombauts S."/>
            <person name="Salamov A."/>
            <person name="Schein J."/>
            <person name="Sterck L."/>
            <person name="Aerts A."/>
            <person name="Bhalerao R.R."/>
            <person name="Bhalerao R.P."/>
            <person name="Blaudez D."/>
            <person name="Boerjan W."/>
            <person name="Brun A."/>
            <person name="Brunner A."/>
            <person name="Busov V."/>
            <person name="Campbell M."/>
            <person name="Carlson J."/>
            <person name="Chalot M."/>
            <person name="Chapman J."/>
            <person name="Chen G.L."/>
            <person name="Cooper D."/>
            <person name="Coutinho P.M."/>
            <person name="Couturier J."/>
            <person name="Covert S."/>
            <person name="Cronk Q."/>
            <person name="Cunningham R."/>
            <person name="Davis J."/>
            <person name="Degroeve S."/>
            <person name="Dejardin A."/>
            <person name="Depamphilis C."/>
            <person name="Detter J."/>
            <person name="Dirks B."/>
            <person name="Dubchak I."/>
            <person name="Duplessis S."/>
            <person name="Ehlting J."/>
            <person name="Ellis B."/>
            <person name="Gendler K."/>
            <person name="Goodstein D."/>
            <person name="Gribskov M."/>
            <person name="Grimwood J."/>
            <person name="Groover A."/>
            <person name="Gunter L."/>
            <person name="Hamberger B."/>
            <person name="Heinze B."/>
            <person name="Helariutta Y."/>
            <person name="Henrissat B."/>
            <person name="Holligan D."/>
            <person name="Holt R."/>
            <person name="Huang W."/>
            <person name="Islam-Faridi N."/>
            <person name="Jones S."/>
            <person name="Jones-Rhoades M."/>
            <person name="Jorgensen R."/>
            <person name="Joshi C."/>
            <person name="Kangasjarvi J."/>
            <person name="Karlsson J."/>
            <person name="Kelleher C."/>
            <person name="Kirkpatrick R."/>
            <person name="Kirst M."/>
            <person name="Kohler A."/>
            <person name="Kalluri U."/>
            <person name="Larimer F."/>
            <person name="Leebens-Mack J."/>
            <person name="Leple J.C."/>
            <person name="Locascio P."/>
            <person name="Lou Y."/>
            <person name="Lucas S."/>
            <person name="Martin F."/>
            <person name="Montanini B."/>
            <person name="Napoli C."/>
            <person name="Nelson D.R."/>
            <person name="Nelson C."/>
            <person name="Nieminen K."/>
            <person name="Nilsson O."/>
            <person name="Pereda V."/>
            <person name="Peter G."/>
            <person name="Philippe R."/>
            <person name="Pilate G."/>
            <person name="Poliakov A."/>
            <person name="Razumovskaya J."/>
            <person name="Richardson P."/>
            <person name="Rinaldi C."/>
            <person name="Ritland K."/>
            <person name="Rouze P."/>
            <person name="Ryaboy D."/>
            <person name="Schmutz J."/>
            <person name="Schrader J."/>
            <person name="Segerman B."/>
            <person name="Shin H."/>
            <person name="Siddiqui A."/>
            <person name="Sterky F."/>
            <person name="Terry A."/>
            <person name="Tsai C.J."/>
            <person name="Uberbacher E."/>
            <person name="Unneberg P."/>
            <person name="Vahala J."/>
            <person name="Wall K."/>
            <person name="Wessler S."/>
            <person name="Yang G."/>
            <person name="Yin T."/>
            <person name="Douglas C."/>
            <person name="Marra M."/>
            <person name="Sandberg G."/>
            <person name="Van de Peer Y."/>
            <person name="Rokhsar D."/>
        </authorList>
    </citation>
    <scope>NUCLEOTIDE SEQUENCE [LARGE SCALE GENOMIC DNA]</scope>
    <source>
        <strain evidence="3">cv. Nisqually</strain>
        <strain evidence="2">Nisqually-1</strain>
    </source>
</reference>
<dbReference type="EMBL" id="CM009296">
    <property type="protein sequence ID" value="RQO92444.1"/>
    <property type="molecule type" value="Genomic_DNA"/>
</dbReference>
<evidence type="ECO:0000256" key="1">
    <source>
        <dbReference type="SAM" id="Phobius"/>
    </source>
</evidence>
<dbReference type="AlphaFoldDB" id="A0A3N7GPP4"/>
<proteinExistence type="predicted"/>
<dbReference type="Proteomes" id="UP000006729">
    <property type="component" value="Chromosome 7"/>
</dbReference>
<dbReference type="InParanoid" id="A0A3N7GPP4"/>
<sequence length="196" mass="22013">MQRNGRVPNELSYKTGREEEWLTWSAGAPLFLLILLLGLSVFFFFVILPCVTVLSLEKPPSLFLFVVFFVPPVQCARPPCVFHVLCPPFPHGFSLVICFSLFFLVFSLPLCYLFVFLCFCFSWVPLLFCSSLCIVLCLCVISSLRFLVSLPLVSFSLHRFFVFSTSLVSGLSLAFIRPENAMRSCLGNGTHRGGEG</sequence>
<gene>
    <name evidence="2" type="ORF">POPTR_007G032650</name>
</gene>
<name>A0A3N7GPP4_POPTR</name>
<feature type="transmembrane region" description="Helical" evidence="1">
    <location>
        <begin position="30"/>
        <end position="55"/>
    </location>
</feature>
<dbReference type="EMBL" id="CM009296">
    <property type="protein sequence ID" value="RQO92443.1"/>
    <property type="molecule type" value="Genomic_DNA"/>
</dbReference>
<accession>A0A3N7GPP4</accession>
<dbReference type="EMBL" id="CM009296">
    <property type="protein sequence ID" value="RQO92445.1"/>
    <property type="molecule type" value="Genomic_DNA"/>
</dbReference>
<protein>
    <submittedName>
        <fullName evidence="2">Uncharacterized protein</fullName>
    </submittedName>
</protein>
<reference evidence="2" key="2">
    <citation type="submission" date="2017-07" db="EMBL/GenBank/DDBJ databases">
        <title>WGS assembly of Populus trichocarpa.</title>
        <authorList>
            <person name="Tuskan G."/>
            <person name="Difazio S."/>
            <person name="Jansson S."/>
            <person name="Bohlmann J."/>
            <person name="Grigoriev I."/>
            <person name="Hellsten U."/>
            <person name="Putnam N."/>
            <person name="Ralph S."/>
            <person name="Rombauts S."/>
            <person name="Salamov A."/>
            <person name="Schein J."/>
            <person name="Sterck L."/>
            <person name="Aerts A."/>
            <person name="Bhalerao R."/>
            <person name="Bhalerao R."/>
            <person name="Blaudez D."/>
            <person name="Boerjan W."/>
            <person name="Brun A."/>
            <person name="Brunner A."/>
            <person name="Busov V."/>
            <person name="Campbell M."/>
            <person name="Carlson J."/>
            <person name="Chalot M."/>
            <person name="Chapman J."/>
            <person name="Chen G."/>
            <person name="Cooper D."/>
            <person name="Coutinho P."/>
            <person name="Couturier J."/>
            <person name="Covert S."/>
            <person name="Cronk Q."/>
            <person name="Cunningham R."/>
            <person name="Davis J."/>
            <person name="Degroeve S."/>
            <person name="Dejardin A."/>
            <person name="Depamphilis C."/>
            <person name="Detter J."/>
            <person name="Dirks B."/>
            <person name="Dubchak I."/>
            <person name="Duplessis S."/>
            <person name="Ehlting J."/>
            <person name="Ellis B."/>
            <person name="Gendler K."/>
            <person name="Goodstein D."/>
            <person name="Gribskov M."/>
            <person name="Grimwood J."/>
            <person name="Groover A."/>
            <person name="Gunter L."/>
            <person name="Hamberger B."/>
            <person name="Heinze B."/>
            <person name="Helariutta Y."/>
            <person name="Henrissat B."/>
            <person name="Holligan D."/>
            <person name="Holt R."/>
            <person name="Huang W."/>
            <person name="Islam-Faridi N."/>
            <person name="Jones S."/>
            <person name="Jones-Rhoades M."/>
            <person name="Jorgensen R."/>
            <person name="Joshi C."/>
            <person name="Kangasjarvi J."/>
            <person name="Karlsson J."/>
            <person name="Kelleher C."/>
            <person name="Kirkpatrick R."/>
            <person name="Kirst M."/>
            <person name="Kohler A."/>
            <person name="Kalluri U."/>
            <person name="Larimer F."/>
            <person name="Leebens-Mack J."/>
            <person name="Leple J."/>
            <person name="Locascio P."/>
            <person name="Lou Y."/>
            <person name="Lucas S."/>
            <person name="Martin F."/>
            <person name="Montanini B."/>
            <person name="Napoli C."/>
            <person name="Nelson D."/>
            <person name="Nelson C."/>
            <person name="Nieminen K."/>
            <person name="Nilsson O."/>
            <person name="Pereda V."/>
            <person name="Peter G."/>
            <person name="Philippe R."/>
            <person name="Pilate G."/>
            <person name="Poliakov A."/>
            <person name="Razumovskaya J."/>
            <person name="Richardson P."/>
            <person name="Rinaldi C."/>
            <person name="Ritland K."/>
            <person name="Rouze P."/>
            <person name="Ryaboy D."/>
            <person name="Schmutz J."/>
            <person name="Schrader J."/>
            <person name="Segerman B."/>
            <person name="Shin H."/>
            <person name="Siddiqui A."/>
            <person name="Sterky F."/>
            <person name="Terry A."/>
            <person name="Tsai C."/>
            <person name="Uberbacher E."/>
            <person name="Unneberg P."/>
            <person name="Vahala J."/>
            <person name="Wall K."/>
            <person name="Wessler S."/>
            <person name="Yang G."/>
            <person name="Yin T."/>
            <person name="Douglas C."/>
            <person name="Marra M."/>
            <person name="Sandberg G."/>
            <person name="Van De Peer Y."/>
            <person name="Rokhsar D."/>
        </authorList>
    </citation>
    <scope>NUCLEOTIDE SEQUENCE</scope>
    <source>
        <strain evidence="2">Nisqually-1</strain>
    </source>
</reference>
<feature type="transmembrane region" description="Helical" evidence="1">
    <location>
        <begin position="160"/>
        <end position="176"/>
    </location>
</feature>
<organism evidence="2 3">
    <name type="scientific">Populus trichocarpa</name>
    <name type="common">Western balsam poplar</name>
    <name type="synonym">Populus balsamifera subsp. trichocarpa</name>
    <dbReference type="NCBI Taxonomy" id="3694"/>
    <lineage>
        <taxon>Eukaryota</taxon>
        <taxon>Viridiplantae</taxon>
        <taxon>Streptophyta</taxon>
        <taxon>Embryophyta</taxon>
        <taxon>Tracheophyta</taxon>
        <taxon>Spermatophyta</taxon>
        <taxon>Magnoliopsida</taxon>
        <taxon>eudicotyledons</taxon>
        <taxon>Gunneridae</taxon>
        <taxon>Pentapetalae</taxon>
        <taxon>rosids</taxon>
        <taxon>fabids</taxon>
        <taxon>Malpighiales</taxon>
        <taxon>Salicaceae</taxon>
        <taxon>Saliceae</taxon>
        <taxon>Populus</taxon>
    </lineage>
</organism>
<feature type="transmembrane region" description="Helical" evidence="1">
    <location>
        <begin position="126"/>
        <end position="148"/>
    </location>
</feature>
<keyword evidence="1" id="KW-0812">Transmembrane</keyword>